<evidence type="ECO:0000313" key="3">
    <source>
        <dbReference type="EnsemblMetazoa" id="ISCW018811-PA"/>
    </source>
</evidence>
<organism>
    <name type="scientific">Ixodes scapularis</name>
    <name type="common">Black-legged tick</name>
    <name type="synonym">Deer tick</name>
    <dbReference type="NCBI Taxonomy" id="6945"/>
    <lineage>
        <taxon>Eukaryota</taxon>
        <taxon>Metazoa</taxon>
        <taxon>Ecdysozoa</taxon>
        <taxon>Arthropoda</taxon>
        <taxon>Chelicerata</taxon>
        <taxon>Arachnida</taxon>
        <taxon>Acari</taxon>
        <taxon>Parasitiformes</taxon>
        <taxon>Ixodida</taxon>
        <taxon>Ixodoidea</taxon>
        <taxon>Ixodidae</taxon>
        <taxon>Ixodinae</taxon>
        <taxon>Ixodes</taxon>
    </lineage>
</organism>
<evidence type="ECO:0000313" key="4">
    <source>
        <dbReference type="Proteomes" id="UP000001555"/>
    </source>
</evidence>
<dbReference type="Proteomes" id="UP000001555">
    <property type="component" value="Unassembled WGS sequence"/>
</dbReference>
<gene>
    <name evidence="2" type="ORF">IscW_ISCW018811</name>
</gene>
<dbReference type="AlphaFoldDB" id="B7PM22"/>
<dbReference type="HOGENOM" id="CLU_2608685_0_0_1"/>
<accession>B7PM22</accession>
<protein>
    <submittedName>
        <fullName evidence="2 3">Uncharacterized protein</fullName>
    </submittedName>
</protein>
<sequence length="79" mass="8620">MNGPCQETGIPLDHTPFNGGSVSGLPGDPDPALLILAEDARWATKKKDKTHGYSLPYRSPNVYPAASFINDWNTCQPYD</sequence>
<keyword evidence="4" id="KW-1185">Reference proteome</keyword>
<reference evidence="2 4" key="1">
    <citation type="submission" date="2008-03" db="EMBL/GenBank/DDBJ databases">
        <title>Annotation of Ixodes scapularis.</title>
        <authorList>
            <consortium name="Ixodes scapularis Genome Project Consortium"/>
            <person name="Caler E."/>
            <person name="Hannick L.I."/>
            <person name="Bidwell S."/>
            <person name="Joardar V."/>
            <person name="Thiagarajan M."/>
            <person name="Amedeo P."/>
            <person name="Galinsky K.J."/>
            <person name="Schobel S."/>
            <person name="Inman J."/>
            <person name="Hostetler J."/>
            <person name="Miller J."/>
            <person name="Hammond M."/>
            <person name="Megy K."/>
            <person name="Lawson D."/>
            <person name="Kodira C."/>
            <person name="Sutton G."/>
            <person name="Meyer J."/>
            <person name="Hill C.A."/>
            <person name="Birren B."/>
            <person name="Nene V."/>
            <person name="Collins F."/>
            <person name="Alarcon-Chaidez F."/>
            <person name="Wikel S."/>
            <person name="Strausberg R."/>
        </authorList>
    </citation>
    <scope>NUCLEOTIDE SEQUENCE [LARGE SCALE GENOMIC DNA]</scope>
    <source>
        <strain evidence="4">Wikel</strain>
        <strain evidence="2">Wikel colony</strain>
    </source>
</reference>
<dbReference type="EMBL" id="ABJB011070716">
    <property type="status" value="NOT_ANNOTATED_CDS"/>
    <property type="molecule type" value="Genomic_DNA"/>
</dbReference>
<dbReference type="InParanoid" id="B7PM22"/>
<evidence type="ECO:0000313" key="2">
    <source>
        <dbReference type="EMBL" id="EEC07644.1"/>
    </source>
</evidence>
<reference evidence="3" key="2">
    <citation type="submission" date="2020-05" db="UniProtKB">
        <authorList>
            <consortium name="EnsemblMetazoa"/>
        </authorList>
    </citation>
    <scope>IDENTIFICATION</scope>
    <source>
        <strain evidence="3">wikel</strain>
    </source>
</reference>
<feature type="region of interest" description="Disordered" evidence="1">
    <location>
        <begin position="1"/>
        <end position="25"/>
    </location>
</feature>
<dbReference type="PaxDb" id="6945-B7PM22"/>
<dbReference type="EnsemblMetazoa" id="ISCW018811-RA">
    <property type="protein sequence ID" value="ISCW018811-PA"/>
    <property type="gene ID" value="ISCW018811"/>
</dbReference>
<evidence type="ECO:0000256" key="1">
    <source>
        <dbReference type="SAM" id="MobiDB-lite"/>
    </source>
</evidence>
<dbReference type="VEuPathDB" id="VectorBase:ISCW018811"/>
<name>B7PM22_IXOSC</name>
<dbReference type="VEuPathDB" id="VectorBase:ISCI018811"/>
<dbReference type="EMBL" id="DS744820">
    <property type="protein sequence ID" value="EEC07644.1"/>
    <property type="molecule type" value="Genomic_DNA"/>
</dbReference>
<proteinExistence type="predicted"/>